<name>A0A2K9LGK3_9GAMM</name>
<gene>
    <name evidence="1" type="ORF">Kalk_02535</name>
</gene>
<dbReference type="KEGG" id="kak:Kalk_02535"/>
<sequence length="81" mass="9441">MATKGSTTELHPLVMGANFKEAQETSQQFFQRLCILRYNWPQQAPEYIIHLTILAAITKLLRFLPFPKFGKRIPTCNKFQE</sequence>
<accession>A0A2K9LGK3</accession>
<evidence type="ECO:0000313" key="2">
    <source>
        <dbReference type="Proteomes" id="UP000235116"/>
    </source>
</evidence>
<protein>
    <submittedName>
        <fullName evidence="1">Uncharacterized protein</fullName>
    </submittedName>
</protein>
<evidence type="ECO:0000313" key="1">
    <source>
        <dbReference type="EMBL" id="AUM11370.1"/>
    </source>
</evidence>
<keyword evidence="2" id="KW-1185">Reference proteome</keyword>
<proteinExistence type="predicted"/>
<reference evidence="2" key="1">
    <citation type="submission" date="2017-08" db="EMBL/GenBank/DDBJ databases">
        <title>Direct submision.</title>
        <authorList>
            <person name="Kim S.-J."/>
            <person name="Rhee S.-K."/>
        </authorList>
    </citation>
    <scope>NUCLEOTIDE SEQUENCE [LARGE SCALE GENOMIC DNA]</scope>
    <source>
        <strain evidence="2">GI5</strain>
    </source>
</reference>
<organism evidence="1 2">
    <name type="scientific">Ketobacter alkanivorans</name>
    <dbReference type="NCBI Taxonomy" id="1917421"/>
    <lineage>
        <taxon>Bacteria</taxon>
        <taxon>Pseudomonadati</taxon>
        <taxon>Pseudomonadota</taxon>
        <taxon>Gammaproteobacteria</taxon>
        <taxon>Pseudomonadales</taxon>
        <taxon>Ketobacteraceae</taxon>
        <taxon>Ketobacter</taxon>
    </lineage>
</organism>
<dbReference type="AlphaFoldDB" id="A0A2K9LGK3"/>
<dbReference type="Proteomes" id="UP000235116">
    <property type="component" value="Chromosome"/>
</dbReference>
<dbReference type="EMBL" id="CP022684">
    <property type="protein sequence ID" value="AUM11370.1"/>
    <property type="molecule type" value="Genomic_DNA"/>
</dbReference>